<feature type="transmembrane region" description="Helical" evidence="1">
    <location>
        <begin position="304"/>
        <end position="322"/>
    </location>
</feature>
<evidence type="ECO:0000313" key="3">
    <source>
        <dbReference type="Proteomes" id="UP000198398"/>
    </source>
</evidence>
<dbReference type="AlphaFoldDB" id="A0A220UF09"/>
<keyword evidence="3" id="KW-1185">Reference proteome</keyword>
<keyword evidence="1" id="KW-0472">Membrane</keyword>
<keyword evidence="1" id="KW-1133">Transmembrane helix</keyword>
<feature type="transmembrane region" description="Helical" evidence="1">
    <location>
        <begin position="63"/>
        <end position="85"/>
    </location>
</feature>
<feature type="transmembrane region" description="Helical" evidence="1">
    <location>
        <begin position="24"/>
        <end position="43"/>
    </location>
</feature>
<dbReference type="Proteomes" id="UP000198398">
    <property type="component" value="Chromosome"/>
</dbReference>
<reference evidence="3" key="1">
    <citation type="submission" date="2017-07" db="EMBL/GenBank/DDBJ databases">
        <title>Brachybacterium sp. VR2415.</title>
        <authorList>
            <person name="Tak E.J."/>
            <person name="Bae J.-W."/>
        </authorList>
    </citation>
    <scope>NUCLEOTIDE SEQUENCE [LARGE SCALE GENOMIC DNA]</scope>
    <source>
        <strain evidence="3">VR2415</strain>
    </source>
</reference>
<organism evidence="2 3">
    <name type="scientific">Brachybacterium avium</name>
    <dbReference type="NCBI Taxonomy" id="2017485"/>
    <lineage>
        <taxon>Bacteria</taxon>
        <taxon>Bacillati</taxon>
        <taxon>Actinomycetota</taxon>
        <taxon>Actinomycetes</taxon>
        <taxon>Micrococcales</taxon>
        <taxon>Dermabacteraceae</taxon>
        <taxon>Brachybacterium</taxon>
    </lineage>
</organism>
<feature type="transmembrane region" description="Helical" evidence="1">
    <location>
        <begin position="179"/>
        <end position="207"/>
    </location>
</feature>
<sequence length="504" mass="50539">MSGDLSAVREVWAGRSGARTGSDALYLLYMGALSVLVLGVPALRSAGGLLSRPDVLPALQHPLAPQIAGSVALIAAAALVLLGAVRGPALMAPFFTATLASSGIRRRTVLRRPYLRALLVPVLSMSVIASLIAVTLSAAGEGTGGAAAVWFVLAATGAGLLLGAAWLAGELLTARPRRLLAGVLLLAAVLSALLPPGTGLGGAYPLAEAPHRLWALLVLAAGIAAAVAGVALLDRLRGTVLREQSMRWESVATVATSGDLAGAAATFRPPPSAGRRLRAIGPRPLVLLYARRDAVAWLRSPDRLAVGIVVALLAAAALAGSSQLTGPLAWSAVLLGAVALWGAGSTLVEGIRHGVHTLGAPRLFGQTVASQVLLHALAPALLLTVLAALGGGGLVLAGGSGEGAAQAVMLPVALAPVLIAGQVRDAAKGPMPLKLMTPMPTAQGDGSVLVMLAWQSDALLLALLSGTLLAGLGALGPVWVLGGAVLLTALMALMARSRLRALGS</sequence>
<dbReference type="PRINTS" id="PR00173">
    <property type="entry name" value="EDTRNSPORT"/>
</dbReference>
<proteinExistence type="predicted"/>
<gene>
    <name evidence="2" type="ORF">CFK39_12745</name>
</gene>
<protein>
    <submittedName>
        <fullName evidence="2">Uncharacterized protein</fullName>
    </submittedName>
</protein>
<feature type="transmembrane region" description="Helical" evidence="1">
    <location>
        <begin position="114"/>
        <end position="136"/>
    </location>
</feature>
<accession>A0A220UF09</accession>
<dbReference type="OrthoDB" id="4792837at2"/>
<feature type="transmembrane region" description="Helical" evidence="1">
    <location>
        <begin position="213"/>
        <end position="233"/>
    </location>
</feature>
<dbReference type="KEGG" id="brv:CFK39_12745"/>
<feature type="transmembrane region" description="Helical" evidence="1">
    <location>
        <begin position="328"/>
        <end position="351"/>
    </location>
</feature>
<evidence type="ECO:0000313" key="2">
    <source>
        <dbReference type="EMBL" id="ASK66531.1"/>
    </source>
</evidence>
<name>A0A220UF09_9MICO</name>
<dbReference type="RefSeq" id="WP_089065771.1">
    <property type="nucleotide sequence ID" value="NZ_CP022316.1"/>
</dbReference>
<feature type="transmembrane region" description="Helical" evidence="1">
    <location>
        <begin position="148"/>
        <end position="167"/>
    </location>
</feature>
<feature type="transmembrane region" description="Helical" evidence="1">
    <location>
        <begin position="448"/>
        <end position="472"/>
    </location>
</feature>
<keyword evidence="1" id="KW-0812">Transmembrane</keyword>
<feature type="transmembrane region" description="Helical" evidence="1">
    <location>
        <begin position="372"/>
        <end position="396"/>
    </location>
</feature>
<feature type="transmembrane region" description="Helical" evidence="1">
    <location>
        <begin position="408"/>
        <end position="427"/>
    </location>
</feature>
<evidence type="ECO:0000256" key="1">
    <source>
        <dbReference type="SAM" id="Phobius"/>
    </source>
</evidence>
<dbReference type="EMBL" id="CP022316">
    <property type="protein sequence ID" value="ASK66531.1"/>
    <property type="molecule type" value="Genomic_DNA"/>
</dbReference>